<evidence type="ECO:0000256" key="1">
    <source>
        <dbReference type="SAM" id="MobiDB-lite"/>
    </source>
</evidence>
<reference evidence="3" key="1">
    <citation type="submission" date="2014-06" db="EMBL/GenBank/DDBJ databases">
        <authorList>
            <person name="Winans N.J."/>
            <person name="Newell P.D."/>
            <person name="Douglas A.E."/>
        </authorList>
    </citation>
    <scope>NUCLEOTIDE SEQUENCE [LARGE SCALE GENOMIC DNA]</scope>
    <source>
        <strain evidence="3">DmL_052</strain>
    </source>
</reference>
<proteinExistence type="predicted"/>
<name>A0A251ZT20_9PROT</name>
<feature type="region of interest" description="Disordered" evidence="1">
    <location>
        <begin position="90"/>
        <end position="113"/>
    </location>
</feature>
<gene>
    <name evidence="2" type="ORF">HK18_01415</name>
</gene>
<evidence type="ECO:0000313" key="3">
    <source>
        <dbReference type="Proteomes" id="UP000194946"/>
    </source>
</evidence>
<sequence length="113" mass="13197">MAKKRNNDQSKSRIIEFKEEFENLIKKYKIIPNPIIGFDLIAFMSNYSERQISRLAKDDPTFPTLYELSYHNKGCKLSEVEEWIELFNKKTPSNSNTKSIPMTNASQPLQAHQ</sequence>
<comment type="caution">
    <text evidence="2">The sequence shown here is derived from an EMBL/GenBank/DDBJ whole genome shotgun (WGS) entry which is preliminary data.</text>
</comment>
<dbReference type="AlphaFoldDB" id="A0A251ZT20"/>
<keyword evidence="3" id="KW-1185">Reference proteome</keyword>
<accession>A0A251ZT20</accession>
<organism evidence="2 3">
    <name type="scientific">Commensalibacter intestini</name>
    <dbReference type="NCBI Taxonomy" id="479936"/>
    <lineage>
        <taxon>Bacteria</taxon>
        <taxon>Pseudomonadati</taxon>
        <taxon>Pseudomonadota</taxon>
        <taxon>Alphaproteobacteria</taxon>
        <taxon>Acetobacterales</taxon>
        <taxon>Acetobacteraceae</taxon>
    </lineage>
</organism>
<dbReference type="EMBL" id="JOPB01000018">
    <property type="protein sequence ID" value="OUI77818.1"/>
    <property type="molecule type" value="Genomic_DNA"/>
</dbReference>
<dbReference type="RefSeq" id="WP_086632670.1">
    <property type="nucleotide sequence ID" value="NZ_JOPB01000018.1"/>
</dbReference>
<evidence type="ECO:0000313" key="2">
    <source>
        <dbReference type="EMBL" id="OUI77818.1"/>
    </source>
</evidence>
<protein>
    <submittedName>
        <fullName evidence="2">Uncharacterized protein</fullName>
    </submittedName>
</protein>
<dbReference type="Proteomes" id="UP000194946">
    <property type="component" value="Unassembled WGS sequence"/>
</dbReference>